<dbReference type="PANTHER" id="PTHR13696:SF96">
    <property type="entry name" value="COBQ_COBB_MIND_PARA NUCLEOTIDE BINDING DOMAIN-CONTAINING PROTEIN"/>
    <property type="match status" value="1"/>
</dbReference>
<dbReference type="PIRSF" id="PIRSF009320">
    <property type="entry name" value="Nuc_binding_HP_1000"/>
    <property type="match status" value="1"/>
</dbReference>
<dbReference type="Gene3D" id="3.40.50.300">
    <property type="entry name" value="P-loop containing nucleotide triphosphate hydrolases"/>
    <property type="match status" value="1"/>
</dbReference>
<dbReference type="AlphaFoldDB" id="A0A2S1FIM3"/>
<dbReference type="EMBL" id="MG869626">
    <property type="protein sequence ID" value="AWD72373.1"/>
    <property type="molecule type" value="Genomic_DNA"/>
</dbReference>
<feature type="domain" description="CobQ/CobB/MinD/ParA nucleotide binding" evidence="1">
    <location>
        <begin position="4"/>
        <end position="177"/>
    </location>
</feature>
<dbReference type="InterPro" id="IPR002586">
    <property type="entry name" value="CobQ/CobB/MinD/ParA_Nub-bd_dom"/>
</dbReference>
<dbReference type="RefSeq" id="WP_181377686.1">
    <property type="nucleotide sequence ID" value="NZ_MG869626.1"/>
</dbReference>
<reference evidence="2" key="1">
    <citation type="submission" date="2018-01" db="EMBL/GenBank/DDBJ databases">
        <title>Plasmids of psychrophilic Polaromonas spp. isolated from Arctic and Antarctic glaciers.</title>
        <authorList>
            <person name="Dziewit L."/>
            <person name="Ciok A."/>
        </authorList>
    </citation>
    <scope>NUCLEOTIDE SEQUENCE</scope>
    <source>
        <plasmid evidence="2">pW5NP1</plasmid>
    </source>
</reference>
<gene>
    <name evidence="2" type="ORF">pW5NP1_p004</name>
</gene>
<evidence type="ECO:0000259" key="1">
    <source>
        <dbReference type="Pfam" id="PF01656"/>
    </source>
</evidence>
<name>A0A2S1FIM3_9BURK</name>
<evidence type="ECO:0000313" key="2">
    <source>
        <dbReference type="EMBL" id="AWD72373.1"/>
    </source>
</evidence>
<dbReference type="CDD" id="cd02042">
    <property type="entry name" value="ParAB_family"/>
    <property type="match status" value="1"/>
</dbReference>
<keyword evidence="2" id="KW-0614">Plasmid</keyword>
<sequence>MKTIAIFSQKGGSGKTTICVHFAVAAQKLGQRVAILDLDPQGSAVAWHRTRGVGTSPVTVSIPDSELGRAIEGARTDGFDLVLIDSPPHSAPVASRIVAAADFVLIPVRPSPIDVAALPATLQLIGQKPAAFVLSACPARAPEIAETKALLAHYGRPIFGPITDRRSFFRAITAGQSVDEFEPNGSAALEINDIFSSVMKEFAL</sequence>
<geneLocation type="plasmid" evidence="2">
    <name>pW5NP1</name>
</geneLocation>
<protein>
    <submittedName>
        <fullName evidence="2">Partitioning protein ParA</fullName>
    </submittedName>
</protein>
<proteinExistence type="predicted"/>
<dbReference type="InterPro" id="IPR027417">
    <property type="entry name" value="P-loop_NTPase"/>
</dbReference>
<dbReference type="PANTHER" id="PTHR13696">
    <property type="entry name" value="P-LOOP CONTAINING NUCLEOSIDE TRIPHOSPHATE HYDROLASE"/>
    <property type="match status" value="1"/>
</dbReference>
<dbReference type="InterPro" id="IPR050678">
    <property type="entry name" value="DNA_Partitioning_ATPase"/>
</dbReference>
<organism evidence="2">
    <name type="scientific">Polaromonas sp. W5N</name>
    <dbReference type="NCBI Taxonomy" id="1840315"/>
    <lineage>
        <taxon>Bacteria</taxon>
        <taxon>Pseudomonadati</taxon>
        <taxon>Pseudomonadota</taxon>
        <taxon>Betaproteobacteria</taxon>
        <taxon>Burkholderiales</taxon>
        <taxon>Comamonadaceae</taxon>
        <taxon>Polaromonas</taxon>
    </lineage>
</organism>
<dbReference type="SUPFAM" id="SSF52540">
    <property type="entry name" value="P-loop containing nucleoside triphosphate hydrolases"/>
    <property type="match status" value="1"/>
</dbReference>
<dbReference type="Pfam" id="PF01656">
    <property type="entry name" value="CbiA"/>
    <property type="match status" value="1"/>
</dbReference>
<accession>A0A2S1FIM3</accession>